<dbReference type="Pfam" id="PF00657">
    <property type="entry name" value="Lipase_GDSL"/>
    <property type="match status" value="1"/>
</dbReference>
<evidence type="ECO:0000256" key="1">
    <source>
        <dbReference type="ARBA" id="ARBA00022801"/>
    </source>
</evidence>
<evidence type="ECO:0000313" key="4">
    <source>
        <dbReference type="Proteomes" id="UP000310158"/>
    </source>
</evidence>
<sequence length="330" mass="37277">MKSLLALISSIFIAAALRQPRDLVTGAPTPKPVFDWNAVKYVYAFGDSYSFVQGTAGHPNFRCKVEPSASSEMPFTFHSRLSIYCQTKLYPKISDGSNWLEFLTGCYEGRPFSCKRQLWDFAFAGADIDKTLLPLHHNFTVDLVDEVHQWSQYASHVIPHKPGSETMTFWWIGINDTGDVRGHNITNVETFWKDEMESYFQAVELAYAVGLRGTHLFINVPPGDRSPNSLGNPDNAAIQKQHIAEYNTALDVYVDQLAIAHPDLNVFIFDSNAWFNRVLDNSEQYGFNNVTSYCTCKNSTFFWYNAGHPTEHVHRLLAEAIEGELVDASV</sequence>
<evidence type="ECO:0000256" key="2">
    <source>
        <dbReference type="SAM" id="SignalP"/>
    </source>
</evidence>
<dbReference type="Gene3D" id="3.40.50.1110">
    <property type="entry name" value="SGNH hydrolase"/>
    <property type="match status" value="1"/>
</dbReference>
<dbReference type="InterPro" id="IPR036514">
    <property type="entry name" value="SGNH_hydro_sf"/>
</dbReference>
<dbReference type="InterPro" id="IPR001087">
    <property type="entry name" value="GDSL"/>
</dbReference>
<keyword evidence="4" id="KW-1185">Reference proteome</keyword>
<dbReference type="CDD" id="cd01846">
    <property type="entry name" value="fatty_acyltransferase_like"/>
    <property type="match status" value="1"/>
</dbReference>
<evidence type="ECO:0000313" key="3">
    <source>
        <dbReference type="EMBL" id="THH15035.1"/>
    </source>
</evidence>
<protein>
    <recommendedName>
        <fullName evidence="5">Carbohydrate esterase family 16 protein</fullName>
    </recommendedName>
</protein>
<evidence type="ECO:0008006" key="5">
    <source>
        <dbReference type="Google" id="ProtNLM"/>
    </source>
</evidence>
<dbReference type="Proteomes" id="UP000310158">
    <property type="component" value="Unassembled WGS sequence"/>
</dbReference>
<dbReference type="SUPFAM" id="SSF52266">
    <property type="entry name" value="SGNH hydrolase"/>
    <property type="match status" value="1"/>
</dbReference>
<feature type="chain" id="PRO_5020834420" description="Carbohydrate esterase family 16 protein" evidence="2">
    <location>
        <begin position="19"/>
        <end position="330"/>
    </location>
</feature>
<proteinExistence type="predicted"/>
<dbReference type="OrthoDB" id="1600564at2759"/>
<dbReference type="PANTHER" id="PTHR45648:SF85">
    <property type="entry name" value="A, PUTATIVE (AFU_ORTHOLOGUE AFUA_2G10760)-RELATED"/>
    <property type="match status" value="1"/>
</dbReference>
<dbReference type="PANTHER" id="PTHR45648">
    <property type="entry name" value="GDSL LIPASE/ACYLHYDROLASE FAMILY PROTEIN (AFU_ORTHOLOGUE AFUA_4G14700)"/>
    <property type="match status" value="1"/>
</dbReference>
<organism evidence="3 4">
    <name type="scientific">Bondarzewia mesenterica</name>
    <dbReference type="NCBI Taxonomy" id="1095465"/>
    <lineage>
        <taxon>Eukaryota</taxon>
        <taxon>Fungi</taxon>
        <taxon>Dikarya</taxon>
        <taxon>Basidiomycota</taxon>
        <taxon>Agaricomycotina</taxon>
        <taxon>Agaricomycetes</taxon>
        <taxon>Russulales</taxon>
        <taxon>Bondarzewiaceae</taxon>
        <taxon>Bondarzewia</taxon>
    </lineage>
</organism>
<name>A0A4S4LSA3_9AGAM</name>
<reference evidence="3 4" key="1">
    <citation type="submission" date="2019-02" db="EMBL/GenBank/DDBJ databases">
        <title>Genome sequencing of the rare red list fungi Bondarzewia mesenterica.</title>
        <authorList>
            <person name="Buettner E."/>
            <person name="Kellner H."/>
        </authorList>
    </citation>
    <scope>NUCLEOTIDE SEQUENCE [LARGE SCALE GENOMIC DNA]</scope>
    <source>
        <strain evidence="3 4">DSM 108281</strain>
    </source>
</reference>
<feature type="signal peptide" evidence="2">
    <location>
        <begin position="1"/>
        <end position="18"/>
    </location>
</feature>
<gene>
    <name evidence="3" type="ORF">EW146_g5380</name>
</gene>
<keyword evidence="2" id="KW-0732">Signal</keyword>
<keyword evidence="1" id="KW-0378">Hydrolase</keyword>
<dbReference type="EMBL" id="SGPL01000233">
    <property type="protein sequence ID" value="THH15035.1"/>
    <property type="molecule type" value="Genomic_DNA"/>
</dbReference>
<dbReference type="GO" id="GO:0016788">
    <property type="term" value="F:hydrolase activity, acting on ester bonds"/>
    <property type="evidence" value="ECO:0007669"/>
    <property type="project" value="InterPro"/>
</dbReference>
<dbReference type="InterPro" id="IPR051058">
    <property type="entry name" value="GDSL_Est/Lipase"/>
</dbReference>
<comment type="caution">
    <text evidence="3">The sequence shown here is derived from an EMBL/GenBank/DDBJ whole genome shotgun (WGS) entry which is preliminary data.</text>
</comment>
<accession>A0A4S4LSA3</accession>
<dbReference type="AlphaFoldDB" id="A0A4S4LSA3"/>